<gene>
    <name evidence="10" type="ORF">RR46_13668</name>
</gene>
<keyword evidence="7" id="KW-0143">Chaperone</keyword>
<dbReference type="Gene3D" id="3.90.640.10">
    <property type="entry name" value="Actin, Chain A, domain 4"/>
    <property type="match status" value="1"/>
</dbReference>
<evidence type="ECO:0000256" key="7">
    <source>
        <dbReference type="ARBA" id="ARBA00023186"/>
    </source>
</evidence>
<dbReference type="GO" id="GO:0034663">
    <property type="term" value="C:endoplasmic reticulum chaperone complex"/>
    <property type="evidence" value="ECO:0007669"/>
    <property type="project" value="TreeGrafter"/>
</dbReference>
<dbReference type="InterPro" id="IPR043129">
    <property type="entry name" value="ATPase_NBD"/>
</dbReference>
<dbReference type="Gene3D" id="2.60.34.10">
    <property type="entry name" value="Substrate Binding Domain Of DNAk, Chain A, domain 1"/>
    <property type="match status" value="1"/>
</dbReference>
<dbReference type="Gene3D" id="1.20.1270.10">
    <property type="match status" value="1"/>
</dbReference>
<keyword evidence="3" id="KW-0732">Signal</keyword>
<dbReference type="GO" id="GO:0005524">
    <property type="term" value="F:ATP binding"/>
    <property type="evidence" value="ECO:0007669"/>
    <property type="project" value="UniProtKB-KW"/>
</dbReference>
<keyword evidence="6" id="KW-0067">ATP-binding</keyword>
<keyword evidence="4" id="KW-0547">Nucleotide-binding</keyword>
<evidence type="ECO:0000256" key="9">
    <source>
        <dbReference type="SAM" id="MobiDB-lite"/>
    </source>
</evidence>
<dbReference type="PANTHER" id="PTHR45639">
    <property type="entry name" value="HSC70CB, ISOFORM G-RELATED"/>
    <property type="match status" value="1"/>
</dbReference>
<dbReference type="PANTHER" id="PTHR45639:SF3">
    <property type="entry name" value="HYPOXIA UP-REGULATED PROTEIN 1"/>
    <property type="match status" value="1"/>
</dbReference>
<evidence type="ECO:0000313" key="11">
    <source>
        <dbReference type="Proteomes" id="UP000053268"/>
    </source>
</evidence>
<evidence type="ECO:0000256" key="4">
    <source>
        <dbReference type="ARBA" id="ARBA00022741"/>
    </source>
</evidence>
<sequence>MDISNTRGTADALPAFEVVSSGVNNVLLGNWGSECDRVRVDVRRASYVELRRAICARADADPKGTLHNCRDRGQTTRRTSLTRPSTIRSIFRWAANVCVLAYIRRLVISIDLGSEWMKIGIVSPGVPMEIVLNKESKRKTPAVVAFRDGVRTFGEDAVNVGVRFPKNTYKFFLDLLGKSFDHPLVKAYKERFPYYDLVASDRGTPIFVHDENTKFTPEELVAQLLAKAKEFAEISHGQPISECVITVPGYFNQAERRALKDAAALAGLNVLQLINDYTAIGINYGIFRRKEINETAWYTLFYDMGAVSTKAALVEYKTVKIKEKGYVETVPQLQVIGVGFDRTLGGFEMTLRLREHLIKAWLANGGGDVRASPRAMEKLLREAERLKIVLSANTEHYAQIENLLDDKDFKVLVTRAEFEELCSDLWSRVSGVIQRAVASAAGSGEGAKLVLAGGAARAPAVHEALRKVVGHEPARSINADEAATMGAVYRAASLATGYKVAPLNVRDAVLLPIQVVFTRNVDGNEKLIRRTLFGPMNPYPQKKVITFNKHTDDFSFNVNYAELDHIPSTELKYIGSLNLSQVILSGVSEALAKHTGDNVEHKGIKAHFNMDDSGILNLVNVEFVAEKTVTEEDNDKDSTLSKIGSTISKLFSSDSETLEKVEEKAEDKPKESEKNETKANETTTEKQNATETESKPKPKVVVLKEPIKNEEQILNLQPLSQDQFKESKNKIKELNMIDRKRVERESALNNLEAFVVDAQLKIDMDEYAECGTQEQIEEIKKLCSETSEWLYDEGYEADTETYESKLALLREKTNPIFYKNWEHRERPDAVAAIRKMLNSSQEFLKMAKNLTKDTNSERDVFTDVEIDVLEKKIMETQSWLTKSIEDQNQLKKNEDIKLTVDSIREKMSNLDREVKYLVNKMKIWRPKKPVKKDSDNKTETVIENEKEATPDTADRAEKTEKPEVLPEQKEDTGGEETLQISDENPEHSEL</sequence>
<accession>A0A194PGL6</accession>
<evidence type="ECO:0000256" key="5">
    <source>
        <dbReference type="ARBA" id="ARBA00022824"/>
    </source>
</evidence>
<dbReference type="EMBL" id="KQ459604">
    <property type="protein sequence ID" value="KPI92447.1"/>
    <property type="molecule type" value="Genomic_DNA"/>
</dbReference>
<protein>
    <recommendedName>
        <fullName evidence="8">Hypoxia up-regulated protein 1</fullName>
    </recommendedName>
</protein>
<evidence type="ECO:0000256" key="8">
    <source>
        <dbReference type="ARBA" id="ARBA00040503"/>
    </source>
</evidence>
<dbReference type="AlphaFoldDB" id="A0A194PGL6"/>
<dbReference type="InterPro" id="IPR013126">
    <property type="entry name" value="Hsp_70_fam"/>
</dbReference>
<dbReference type="Gene3D" id="3.30.420.40">
    <property type="match status" value="2"/>
</dbReference>
<comment type="similarity">
    <text evidence="2">Belongs to the heat shock protein 70 family.</text>
</comment>
<dbReference type="GO" id="GO:0005788">
    <property type="term" value="C:endoplasmic reticulum lumen"/>
    <property type="evidence" value="ECO:0007669"/>
    <property type="project" value="UniProtKB-SubCell"/>
</dbReference>
<feature type="region of interest" description="Disordered" evidence="9">
    <location>
        <begin position="654"/>
        <end position="698"/>
    </location>
</feature>
<dbReference type="STRING" id="66420.A0A194PGL6"/>
<evidence type="ECO:0000256" key="1">
    <source>
        <dbReference type="ARBA" id="ARBA00004319"/>
    </source>
</evidence>
<reference evidence="10 11" key="1">
    <citation type="journal article" date="2015" name="Nat. Commun.">
        <title>Outbred genome sequencing and CRISPR/Cas9 gene editing in butterflies.</title>
        <authorList>
            <person name="Li X."/>
            <person name="Fan D."/>
            <person name="Zhang W."/>
            <person name="Liu G."/>
            <person name="Zhang L."/>
            <person name="Zhao L."/>
            <person name="Fang X."/>
            <person name="Chen L."/>
            <person name="Dong Y."/>
            <person name="Chen Y."/>
            <person name="Ding Y."/>
            <person name="Zhao R."/>
            <person name="Feng M."/>
            <person name="Zhu Y."/>
            <person name="Feng Y."/>
            <person name="Jiang X."/>
            <person name="Zhu D."/>
            <person name="Xiang H."/>
            <person name="Feng X."/>
            <person name="Li S."/>
            <person name="Wang J."/>
            <person name="Zhang G."/>
            <person name="Kronforst M.R."/>
            <person name="Wang W."/>
        </authorList>
    </citation>
    <scope>NUCLEOTIDE SEQUENCE [LARGE SCALE GENOMIC DNA]</scope>
    <source>
        <strain evidence="10">Ya'a_city_454_Px</strain>
        <tissue evidence="10">Whole body</tissue>
    </source>
</reference>
<evidence type="ECO:0000256" key="2">
    <source>
        <dbReference type="ARBA" id="ARBA00007381"/>
    </source>
</evidence>
<dbReference type="Proteomes" id="UP000053268">
    <property type="component" value="Unassembled WGS sequence"/>
</dbReference>
<dbReference type="SUPFAM" id="SSF100934">
    <property type="entry name" value="Heat shock protein 70kD (HSP70), C-terminal subdomain"/>
    <property type="match status" value="1"/>
</dbReference>
<comment type="subcellular location">
    <subcellularLocation>
        <location evidence="1">Endoplasmic reticulum lumen</location>
    </subcellularLocation>
</comment>
<keyword evidence="11" id="KW-1185">Reference proteome</keyword>
<dbReference type="FunFam" id="3.90.640.10:FF:000004">
    <property type="entry name" value="Heat shock 70 kDa protein 4"/>
    <property type="match status" value="1"/>
</dbReference>
<proteinExistence type="inferred from homology"/>
<dbReference type="CDD" id="cd10230">
    <property type="entry name" value="ASKHA_NBD_HSP70_HYOU1"/>
    <property type="match status" value="1"/>
</dbReference>
<organism evidence="10 11">
    <name type="scientific">Papilio xuthus</name>
    <name type="common">Asian swallowtail butterfly</name>
    <dbReference type="NCBI Taxonomy" id="66420"/>
    <lineage>
        <taxon>Eukaryota</taxon>
        <taxon>Metazoa</taxon>
        <taxon>Ecdysozoa</taxon>
        <taxon>Arthropoda</taxon>
        <taxon>Hexapoda</taxon>
        <taxon>Insecta</taxon>
        <taxon>Pterygota</taxon>
        <taxon>Neoptera</taxon>
        <taxon>Endopterygota</taxon>
        <taxon>Lepidoptera</taxon>
        <taxon>Glossata</taxon>
        <taxon>Ditrysia</taxon>
        <taxon>Papilionoidea</taxon>
        <taxon>Papilionidae</taxon>
        <taxon>Papilioninae</taxon>
        <taxon>Papilio</taxon>
    </lineage>
</organism>
<feature type="compositionally biased region" description="Basic and acidic residues" evidence="9">
    <location>
        <begin position="657"/>
        <end position="679"/>
    </location>
</feature>
<dbReference type="GO" id="GO:0030968">
    <property type="term" value="P:endoplasmic reticulum unfolded protein response"/>
    <property type="evidence" value="ECO:0007669"/>
    <property type="project" value="TreeGrafter"/>
</dbReference>
<keyword evidence="5" id="KW-0256">Endoplasmic reticulum</keyword>
<dbReference type="SUPFAM" id="SSF53067">
    <property type="entry name" value="Actin-like ATPase domain"/>
    <property type="match status" value="2"/>
</dbReference>
<dbReference type="InterPro" id="IPR029048">
    <property type="entry name" value="HSP70_C_sf"/>
</dbReference>
<dbReference type="Pfam" id="PF00012">
    <property type="entry name" value="HSP70"/>
    <property type="match status" value="1"/>
</dbReference>
<evidence type="ECO:0000256" key="6">
    <source>
        <dbReference type="ARBA" id="ARBA00022840"/>
    </source>
</evidence>
<dbReference type="FunFam" id="3.30.30.30:FF:000004">
    <property type="entry name" value="hypoxia up-regulated protein 1"/>
    <property type="match status" value="1"/>
</dbReference>
<name>A0A194PGL6_PAPXU</name>
<dbReference type="PRINTS" id="PR00301">
    <property type="entry name" value="HEATSHOCK70"/>
</dbReference>
<dbReference type="InterPro" id="IPR029047">
    <property type="entry name" value="HSP70_peptide-bd_sf"/>
</dbReference>
<dbReference type="Gene3D" id="3.30.30.30">
    <property type="match status" value="1"/>
</dbReference>
<feature type="region of interest" description="Disordered" evidence="9">
    <location>
        <begin position="928"/>
        <end position="990"/>
    </location>
</feature>
<feature type="compositionally biased region" description="Basic and acidic residues" evidence="9">
    <location>
        <begin position="931"/>
        <end position="972"/>
    </location>
</feature>
<dbReference type="GO" id="GO:0140662">
    <property type="term" value="F:ATP-dependent protein folding chaperone"/>
    <property type="evidence" value="ECO:0007669"/>
    <property type="project" value="InterPro"/>
</dbReference>
<evidence type="ECO:0000256" key="3">
    <source>
        <dbReference type="ARBA" id="ARBA00022729"/>
    </source>
</evidence>
<evidence type="ECO:0000313" key="10">
    <source>
        <dbReference type="EMBL" id="KPI92447.1"/>
    </source>
</evidence>